<name>A0ACB8Z4C7_ARCLA</name>
<reference evidence="1 2" key="2">
    <citation type="journal article" date="2022" name="Mol. Ecol. Resour.">
        <title>The genomes of chicory, endive, great burdock and yacon provide insights into Asteraceae paleo-polyploidization history and plant inulin production.</title>
        <authorList>
            <person name="Fan W."/>
            <person name="Wang S."/>
            <person name="Wang H."/>
            <person name="Wang A."/>
            <person name="Jiang F."/>
            <person name="Liu H."/>
            <person name="Zhao H."/>
            <person name="Xu D."/>
            <person name="Zhang Y."/>
        </authorList>
    </citation>
    <scope>NUCLEOTIDE SEQUENCE [LARGE SCALE GENOMIC DNA]</scope>
    <source>
        <strain evidence="2">cv. Niubang</strain>
    </source>
</reference>
<evidence type="ECO:0000313" key="1">
    <source>
        <dbReference type="EMBL" id="KAI3692145.1"/>
    </source>
</evidence>
<accession>A0ACB8Z4C7</accession>
<dbReference type="EMBL" id="CM042057">
    <property type="protein sequence ID" value="KAI3692145.1"/>
    <property type="molecule type" value="Genomic_DNA"/>
</dbReference>
<proteinExistence type="predicted"/>
<evidence type="ECO:0000313" key="2">
    <source>
        <dbReference type="Proteomes" id="UP001055879"/>
    </source>
</evidence>
<dbReference type="Proteomes" id="UP001055879">
    <property type="component" value="Linkage Group LG11"/>
</dbReference>
<keyword evidence="2" id="KW-1185">Reference proteome</keyword>
<protein>
    <submittedName>
        <fullName evidence="1">Uncharacterized protein</fullName>
    </submittedName>
</protein>
<reference evidence="2" key="1">
    <citation type="journal article" date="2022" name="Mol. Ecol. Resour.">
        <title>The genomes of chicory, endive, great burdock and yacon provide insights into Asteraceae palaeo-polyploidization history and plant inulin production.</title>
        <authorList>
            <person name="Fan W."/>
            <person name="Wang S."/>
            <person name="Wang H."/>
            <person name="Wang A."/>
            <person name="Jiang F."/>
            <person name="Liu H."/>
            <person name="Zhao H."/>
            <person name="Xu D."/>
            <person name="Zhang Y."/>
        </authorList>
    </citation>
    <scope>NUCLEOTIDE SEQUENCE [LARGE SCALE GENOMIC DNA]</scope>
    <source>
        <strain evidence="2">cv. Niubang</strain>
    </source>
</reference>
<organism evidence="1 2">
    <name type="scientific">Arctium lappa</name>
    <name type="common">Greater burdock</name>
    <name type="synonym">Lappa major</name>
    <dbReference type="NCBI Taxonomy" id="4217"/>
    <lineage>
        <taxon>Eukaryota</taxon>
        <taxon>Viridiplantae</taxon>
        <taxon>Streptophyta</taxon>
        <taxon>Embryophyta</taxon>
        <taxon>Tracheophyta</taxon>
        <taxon>Spermatophyta</taxon>
        <taxon>Magnoliopsida</taxon>
        <taxon>eudicotyledons</taxon>
        <taxon>Gunneridae</taxon>
        <taxon>Pentapetalae</taxon>
        <taxon>asterids</taxon>
        <taxon>campanulids</taxon>
        <taxon>Asterales</taxon>
        <taxon>Asteraceae</taxon>
        <taxon>Carduoideae</taxon>
        <taxon>Cardueae</taxon>
        <taxon>Arctiinae</taxon>
        <taxon>Arctium</taxon>
    </lineage>
</organism>
<sequence>MPKPPVLGPQRRTNPLIWCFAFICAIVAIIVIIAGIVVFVGYLAIRPKVPLLYLHAARLDKLIYDQTGVLAVRLTLIIKAENHNLKAHVTYYNTKLILGYHHGLSIAQLVADPFDVRKNTTTELSYVVESSPIPLDPAEQDVTQQALVKGKTLTFFLRGNSRTRWRVGPLGSVKFWLHMNCRILLPINGSVVYPHCTTRSH</sequence>
<gene>
    <name evidence="1" type="ORF">L6452_31954</name>
</gene>
<comment type="caution">
    <text evidence="1">The sequence shown here is derived from an EMBL/GenBank/DDBJ whole genome shotgun (WGS) entry which is preliminary data.</text>
</comment>